<protein>
    <submittedName>
        <fullName evidence="2">Uncharacterized protein</fullName>
    </submittedName>
</protein>
<evidence type="ECO:0000313" key="3">
    <source>
        <dbReference type="Proteomes" id="UP001183648"/>
    </source>
</evidence>
<accession>A0ABU2BST0</accession>
<proteinExistence type="predicted"/>
<keyword evidence="3" id="KW-1185">Reference proteome</keyword>
<evidence type="ECO:0000256" key="1">
    <source>
        <dbReference type="SAM" id="MobiDB-lite"/>
    </source>
</evidence>
<gene>
    <name evidence="2" type="ORF">J2S63_000602</name>
</gene>
<dbReference type="EMBL" id="JAVDYG010000001">
    <property type="protein sequence ID" value="MDR7361049.1"/>
    <property type="molecule type" value="Genomic_DNA"/>
</dbReference>
<organism evidence="2 3">
    <name type="scientific">Nocardioides marmoribigeumensis</name>
    <dbReference type="NCBI Taxonomy" id="433649"/>
    <lineage>
        <taxon>Bacteria</taxon>
        <taxon>Bacillati</taxon>
        <taxon>Actinomycetota</taxon>
        <taxon>Actinomycetes</taxon>
        <taxon>Propionibacteriales</taxon>
        <taxon>Nocardioidaceae</taxon>
        <taxon>Nocardioides</taxon>
    </lineage>
</organism>
<sequence>MSGMLETTGPRARDPFHPEPQGIVLTDLVESFVGTPYAETTAVLTLMAELTTDEAVAETIRRELVHRHHPLPDWVASFGGAVADPQAWCLTHVLGDGDDYLVGAVLPSGDALSALVYVDHNLGSVVKDAFVVPAPLEDLALRTGTLLDDPDQSLTRTDPARARAVIEAAVDRGARTYPQPTSDSWPMCRPLVEWITELLPPGGHLEGREEWTAQETAAVAADFFASPFGRGVDGPDERHLLESVLWFCTDHAPGDPYRRSPVTVELLLADWFPRKVMADSDFLARLPRLVRAYTRYCHAHEGIRAEHTADTLASIDRWEPVYLEQVRAQPTTGLADLVERLMDSDHRGELHRSWARDQLAREVGGAAALAALDDVPLPDEPFDWIGIPETIRSVVQEILDRCDDGAESLLDVEHRTAMRRSWPGLPATSPRSSRARPRPCAQRRRWRGWWRPPTTLPAPGRRACRPRSCSTTSASSARCPTGPAS</sequence>
<feature type="region of interest" description="Disordered" evidence="1">
    <location>
        <begin position="421"/>
        <end position="485"/>
    </location>
</feature>
<reference evidence="2 3" key="1">
    <citation type="submission" date="2023-07" db="EMBL/GenBank/DDBJ databases">
        <title>Sequencing the genomes of 1000 actinobacteria strains.</title>
        <authorList>
            <person name="Klenk H.-P."/>
        </authorList>
    </citation>
    <scope>NUCLEOTIDE SEQUENCE [LARGE SCALE GENOMIC DNA]</scope>
    <source>
        <strain evidence="2 3">DSM 19426</strain>
    </source>
</reference>
<dbReference type="Proteomes" id="UP001183648">
    <property type="component" value="Unassembled WGS sequence"/>
</dbReference>
<name>A0ABU2BST0_9ACTN</name>
<feature type="compositionally biased region" description="Low complexity" evidence="1">
    <location>
        <begin position="466"/>
        <end position="485"/>
    </location>
</feature>
<comment type="caution">
    <text evidence="2">The sequence shown here is derived from an EMBL/GenBank/DDBJ whole genome shotgun (WGS) entry which is preliminary data.</text>
</comment>
<evidence type="ECO:0000313" key="2">
    <source>
        <dbReference type="EMBL" id="MDR7361049.1"/>
    </source>
</evidence>
<feature type="compositionally biased region" description="Basic residues" evidence="1">
    <location>
        <begin position="433"/>
        <end position="448"/>
    </location>
</feature>